<comment type="caution">
    <text evidence="2">The sequence shown here is derived from an EMBL/GenBank/DDBJ whole genome shotgun (WGS) entry which is preliminary data.</text>
</comment>
<accession>A0A7W6W983</accession>
<evidence type="ECO:0000256" key="1">
    <source>
        <dbReference type="SAM" id="MobiDB-lite"/>
    </source>
</evidence>
<protein>
    <submittedName>
        <fullName evidence="2">Uncharacterized protein</fullName>
    </submittedName>
</protein>
<keyword evidence="3" id="KW-1185">Reference proteome</keyword>
<dbReference type="EMBL" id="JACIGK010000007">
    <property type="protein sequence ID" value="MBB4265609.1"/>
    <property type="molecule type" value="Genomic_DNA"/>
</dbReference>
<dbReference type="Proteomes" id="UP000554286">
    <property type="component" value="Unassembled WGS sequence"/>
</dbReference>
<evidence type="ECO:0000313" key="2">
    <source>
        <dbReference type="EMBL" id="MBB4265609.1"/>
    </source>
</evidence>
<evidence type="ECO:0000313" key="3">
    <source>
        <dbReference type="Proteomes" id="UP000554286"/>
    </source>
</evidence>
<proteinExistence type="predicted"/>
<dbReference type="AlphaFoldDB" id="A0A7W6W983"/>
<feature type="region of interest" description="Disordered" evidence="1">
    <location>
        <begin position="131"/>
        <end position="191"/>
    </location>
</feature>
<organism evidence="2 3">
    <name type="scientific">Roseospira visakhapatnamensis</name>
    <dbReference type="NCBI Taxonomy" id="390880"/>
    <lineage>
        <taxon>Bacteria</taxon>
        <taxon>Pseudomonadati</taxon>
        <taxon>Pseudomonadota</taxon>
        <taxon>Alphaproteobacteria</taxon>
        <taxon>Rhodospirillales</taxon>
        <taxon>Rhodospirillaceae</taxon>
        <taxon>Roseospira</taxon>
    </lineage>
</organism>
<sequence length="191" mass="19840">MTQDISRTAAVSAALGPVTVAYDPAARAAARHAAAEQAQADTMAAIREKGFTTYAADLEKEKLEKLREELLRAMGLTEEDLAEMDPQARGAIEQRISDEIQKRLAAASLVNAEGKGETRQATQTALRIVQGGGVPAGAPVGTHAPQATPGTGSPLGRDMVVTLQDVGEDGRVGSAVTDVKDSRARGRGLPG</sequence>
<name>A0A7W6W983_9PROT</name>
<dbReference type="RefSeq" id="WP_184043233.1">
    <property type="nucleotide sequence ID" value="NZ_JACIGK010000007.1"/>
</dbReference>
<gene>
    <name evidence="2" type="ORF">GGD89_001231</name>
</gene>
<reference evidence="2 3" key="1">
    <citation type="submission" date="2020-08" db="EMBL/GenBank/DDBJ databases">
        <title>Genome sequencing of Purple Non-Sulfur Bacteria from various extreme environments.</title>
        <authorList>
            <person name="Mayer M."/>
        </authorList>
    </citation>
    <scope>NUCLEOTIDE SEQUENCE [LARGE SCALE GENOMIC DNA]</scope>
    <source>
        <strain evidence="2 3">JA131</strain>
    </source>
</reference>